<dbReference type="GO" id="GO:0045944">
    <property type="term" value="P:positive regulation of transcription by RNA polymerase II"/>
    <property type="evidence" value="ECO:0007669"/>
    <property type="project" value="InterPro"/>
</dbReference>
<keyword evidence="5" id="KW-0539">Nucleus</keyword>
<dbReference type="PANTHER" id="PTHR11945">
    <property type="entry name" value="MADS BOX PROTEIN"/>
    <property type="match status" value="1"/>
</dbReference>
<dbReference type="eggNOG" id="KOG0014">
    <property type="taxonomic scope" value="Eukaryota"/>
</dbReference>
<dbReference type="AlphaFoldDB" id="I1P9K0"/>
<dbReference type="SUPFAM" id="SSF55455">
    <property type="entry name" value="SRF-like"/>
    <property type="match status" value="1"/>
</dbReference>
<keyword evidence="4" id="KW-0804">Transcription</keyword>
<reference evidence="8 9" key="2">
    <citation type="submission" date="2018-04" db="EMBL/GenBank/DDBJ databases">
        <title>OglaRS2 (Oryza glaberrima Reference Sequence Version 2).</title>
        <authorList>
            <person name="Zhang J."/>
            <person name="Kudrna D."/>
            <person name="Lee S."/>
            <person name="Talag J."/>
            <person name="Rajasekar S."/>
            <person name="Wing R.A."/>
        </authorList>
    </citation>
    <scope>NUCLEOTIDE SEQUENCE [LARGE SCALE GENOMIC DNA]</scope>
    <source>
        <strain evidence="8 9">cv. IRGC 96717</strain>
    </source>
</reference>
<sequence>MVKCRARTTRKKIEIKCGDKKVRDACFSKRHTTIFNKANELAILCGVMVAVVFVSPNANGGIFSFGYPSVSSVANRFLANAPNNTSVSSSTQSGRDVEIRELEREERELKEHLQASTDQNKLLREAIAARDGEQLMLLLQSDCSELGPKGLVAVVRLWFRNSLVGIRLDRLCWLLQQILFGLDWG</sequence>
<keyword evidence="2" id="KW-0805">Transcription regulation</keyword>
<dbReference type="CDD" id="cd00266">
    <property type="entry name" value="MADS_SRF_like"/>
    <property type="match status" value="1"/>
</dbReference>
<evidence type="ECO:0000256" key="6">
    <source>
        <dbReference type="SAM" id="Coils"/>
    </source>
</evidence>
<evidence type="ECO:0000256" key="3">
    <source>
        <dbReference type="ARBA" id="ARBA00023125"/>
    </source>
</evidence>
<dbReference type="Pfam" id="PF00319">
    <property type="entry name" value="SRF-TF"/>
    <property type="match status" value="1"/>
</dbReference>
<dbReference type="PANTHER" id="PTHR11945:SF629">
    <property type="entry name" value="OS02G0164450 PROTEIN"/>
    <property type="match status" value="1"/>
</dbReference>
<evidence type="ECO:0000313" key="8">
    <source>
        <dbReference type="EnsemblPlants" id="ORGLA03G0104600.1"/>
    </source>
</evidence>
<evidence type="ECO:0000256" key="4">
    <source>
        <dbReference type="ARBA" id="ARBA00023163"/>
    </source>
</evidence>
<evidence type="ECO:0000256" key="2">
    <source>
        <dbReference type="ARBA" id="ARBA00023015"/>
    </source>
</evidence>
<dbReference type="Proteomes" id="UP000007306">
    <property type="component" value="Chromosome 3"/>
</dbReference>
<dbReference type="InterPro" id="IPR002100">
    <property type="entry name" value="TF_MADSbox"/>
</dbReference>
<dbReference type="STRING" id="4538.I1P9K0"/>
<dbReference type="GO" id="GO:0046983">
    <property type="term" value="F:protein dimerization activity"/>
    <property type="evidence" value="ECO:0007669"/>
    <property type="project" value="InterPro"/>
</dbReference>
<dbReference type="HOGENOM" id="CLU_053053_5_6_1"/>
<dbReference type="SMART" id="SM00432">
    <property type="entry name" value="MADS"/>
    <property type="match status" value="1"/>
</dbReference>
<name>I1P9K0_ORYGL</name>
<accession>I1P9K0</accession>
<dbReference type="GO" id="GO:0000978">
    <property type="term" value="F:RNA polymerase II cis-regulatory region sequence-specific DNA binding"/>
    <property type="evidence" value="ECO:0007669"/>
    <property type="project" value="TreeGrafter"/>
</dbReference>
<proteinExistence type="predicted"/>
<dbReference type="PROSITE" id="PS50066">
    <property type="entry name" value="MADS_BOX_2"/>
    <property type="match status" value="1"/>
</dbReference>
<dbReference type="OMA" id="SKRHTTI"/>
<organism evidence="8 9">
    <name type="scientific">Oryza glaberrima</name>
    <name type="common">African rice</name>
    <dbReference type="NCBI Taxonomy" id="4538"/>
    <lineage>
        <taxon>Eukaryota</taxon>
        <taxon>Viridiplantae</taxon>
        <taxon>Streptophyta</taxon>
        <taxon>Embryophyta</taxon>
        <taxon>Tracheophyta</taxon>
        <taxon>Spermatophyta</taxon>
        <taxon>Magnoliopsida</taxon>
        <taxon>Liliopsida</taxon>
        <taxon>Poales</taxon>
        <taxon>Poaceae</taxon>
        <taxon>BOP clade</taxon>
        <taxon>Oryzoideae</taxon>
        <taxon>Oryzeae</taxon>
        <taxon>Oryzinae</taxon>
        <taxon>Oryza</taxon>
    </lineage>
</organism>
<evidence type="ECO:0000259" key="7">
    <source>
        <dbReference type="PROSITE" id="PS50066"/>
    </source>
</evidence>
<keyword evidence="9" id="KW-1185">Reference proteome</keyword>
<keyword evidence="3" id="KW-0238">DNA-binding</keyword>
<comment type="subcellular location">
    <subcellularLocation>
        <location evidence="1">Nucleus</location>
    </subcellularLocation>
</comment>
<dbReference type="InterPro" id="IPR033897">
    <property type="entry name" value="SRF-like_MADS-box"/>
</dbReference>
<evidence type="ECO:0000256" key="5">
    <source>
        <dbReference type="ARBA" id="ARBA00023242"/>
    </source>
</evidence>
<evidence type="ECO:0000256" key="1">
    <source>
        <dbReference type="ARBA" id="ARBA00004123"/>
    </source>
</evidence>
<dbReference type="Gramene" id="ORGLA03G0104600.1">
    <property type="protein sequence ID" value="ORGLA03G0104600.1"/>
    <property type="gene ID" value="ORGLA03G0104600"/>
</dbReference>
<dbReference type="EnsemblPlants" id="ORGLA03G0104600.1">
    <property type="protein sequence ID" value="ORGLA03G0104600.1"/>
    <property type="gene ID" value="ORGLA03G0104600"/>
</dbReference>
<protein>
    <recommendedName>
        <fullName evidence="7">MADS-box domain-containing protein</fullName>
    </recommendedName>
</protein>
<reference evidence="8" key="1">
    <citation type="submission" date="2015-06" db="UniProtKB">
        <authorList>
            <consortium name="EnsemblPlants"/>
        </authorList>
    </citation>
    <scope>IDENTIFICATION</scope>
</reference>
<dbReference type="GO" id="GO:0005634">
    <property type="term" value="C:nucleus"/>
    <property type="evidence" value="ECO:0007669"/>
    <property type="project" value="UniProtKB-SubCell"/>
</dbReference>
<dbReference type="Gene3D" id="3.40.1810.10">
    <property type="entry name" value="Transcription factor, MADS-box"/>
    <property type="match status" value="1"/>
</dbReference>
<keyword evidence="6" id="KW-0175">Coiled coil</keyword>
<dbReference type="InterPro" id="IPR036879">
    <property type="entry name" value="TF_MADSbox_sf"/>
</dbReference>
<feature type="domain" description="MADS-box" evidence="7">
    <location>
        <begin position="8"/>
        <end position="57"/>
    </location>
</feature>
<feature type="coiled-coil region" evidence="6">
    <location>
        <begin position="95"/>
        <end position="122"/>
    </location>
</feature>
<evidence type="ECO:0000313" key="9">
    <source>
        <dbReference type="Proteomes" id="UP000007306"/>
    </source>
</evidence>
<dbReference type="GO" id="GO:0000981">
    <property type="term" value="F:DNA-binding transcription factor activity, RNA polymerase II-specific"/>
    <property type="evidence" value="ECO:0007669"/>
    <property type="project" value="InterPro"/>
</dbReference>